<dbReference type="RefSeq" id="WP_154743563.1">
    <property type="nucleotide sequence ID" value="NZ_JBHSTG010000049.1"/>
</dbReference>
<keyword evidence="1" id="KW-0472">Membrane</keyword>
<accession>A0A7X2RSS1</accession>
<keyword evidence="1" id="KW-1133">Transmembrane helix</keyword>
<comment type="caution">
    <text evidence="2">The sequence shown here is derived from an EMBL/GenBank/DDBJ whole genome shotgun (WGS) entry which is preliminary data.</text>
</comment>
<organism evidence="2 3">
    <name type="scientific">Pseudomonas karstica</name>
    <dbReference type="NCBI Taxonomy" id="1055468"/>
    <lineage>
        <taxon>Bacteria</taxon>
        <taxon>Pseudomonadati</taxon>
        <taxon>Pseudomonadota</taxon>
        <taxon>Gammaproteobacteria</taxon>
        <taxon>Pseudomonadales</taxon>
        <taxon>Pseudomonadaceae</taxon>
        <taxon>Pseudomonas</taxon>
    </lineage>
</organism>
<keyword evidence="3" id="KW-1185">Reference proteome</keyword>
<reference evidence="2 3" key="1">
    <citation type="submission" date="2019-11" db="EMBL/GenBank/DDBJ databases">
        <title>Pseudmonas karstica sp. nov. and Pseudomonas spelaei sp. nov. from caves.</title>
        <authorList>
            <person name="Zeman M."/>
        </authorList>
    </citation>
    <scope>NUCLEOTIDE SEQUENCE [LARGE SCALE GENOMIC DNA]</scope>
    <source>
        <strain evidence="2 3">CCM 7891</strain>
    </source>
</reference>
<evidence type="ECO:0000256" key="1">
    <source>
        <dbReference type="SAM" id="Phobius"/>
    </source>
</evidence>
<feature type="transmembrane region" description="Helical" evidence="1">
    <location>
        <begin position="46"/>
        <end position="69"/>
    </location>
</feature>
<feature type="transmembrane region" description="Helical" evidence="1">
    <location>
        <begin position="7"/>
        <end position="34"/>
    </location>
</feature>
<dbReference type="Proteomes" id="UP000431485">
    <property type="component" value="Unassembled WGS sequence"/>
</dbReference>
<gene>
    <name evidence="2" type="ORF">GIR22_12190</name>
</gene>
<evidence type="ECO:0000313" key="2">
    <source>
        <dbReference type="EMBL" id="MTD19881.1"/>
    </source>
</evidence>
<dbReference type="EMBL" id="WLYI01000014">
    <property type="protein sequence ID" value="MTD19881.1"/>
    <property type="molecule type" value="Genomic_DNA"/>
</dbReference>
<dbReference type="OrthoDB" id="6984778at2"/>
<protein>
    <submittedName>
        <fullName evidence="2">Uncharacterized protein</fullName>
    </submittedName>
</protein>
<name>A0A7X2RSS1_9PSED</name>
<dbReference type="AlphaFoldDB" id="A0A7X2RSS1"/>
<sequence>MNVFKGVVFVALVVAVAVGVFNGVVMAVSAYFGPFYEGDADQSRNFGIWLVGNGVVVLVSAMGGSVLFCRYLRRGRG</sequence>
<proteinExistence type="predicted"/>
<evidence type="ECO:0000313" key="3">
    <source>
        <dbReference type="Proteomes" id="UP000431485"/>
    </source>
</evidence>
<keyword evidence="1" id="KW-0812">Transmembrane</keyword>